<organism evidence="2 3">
    <name type="scientific">Anthostomella pinea</name>
    <dbReference type="NCBI Taxonomy" id="933095"/>
    <lineage>
        <taxon>Eukaryota</taxon>
        <taxon>Fungi</taxon>
        <taxon>Dikarya</taxon>
        <taxon>Ascomycota</taxon>
        <taxon>Pezizomycotina</taxon>
        <taxon>Sordariomycetes</taxon>
        <taxon>Xylariomycetidae</taxon>
        <taxon>Xylariales</taxon>
        <taxon>Xylariaceae</taxon>
        <taxon>Anthostomella</taxon>
    </lineage>
</organism>
<evidence type="ECO:0000256" key="1">
    <source>
        <dbReference type="SAM" id="MobiDB-lite"/>
    </source>
</evidence>
<accession>A0AAI8VSX8</accession>
<dbReference type="Proteomes" id="UP001295740">
    <property type="component" value="Unassembled WGS sequence"/>
</dbReference>
<sequence length="190" mass="18611">MPAKAPSEGTKVTLGMDAPVTKEGTGAVASDSLAAESQTFRNANDVRNTTSAGAQTTTGNATSSASSGGSGSGPGSKSGAGSGSGTGSGGTGAGAGSKHVDTAPTYVLNQYHRDPAGPHGKNIKEDDSIGTEDKTKNTSFSEFGTKNDPAALAEKKIELGNSAVGGSTGGREKGVDGKTPYDALASEEQA</sequence>
<dbReference type="EMBL" id="CAUWAG010000016">
    <property type="protein sequence ID" value="CAJ2510478.1"/>
    <property type="molecule type" value="Genomic_DNA"/>
</dbReference>
<feature type="compositionally biased region" description="Low complexity" evidence="1">
    <location>
        <begin position="49"/>
        <end position="67"/>
    </location>
</feature>
<comment type="caution">
    <text evidence="2">The sequence shown here is derived from an EMBL/GenBank/DDBJ whole genome shotgun (WGS) entry which is preliminary data.</text>
</comment>
<keyword evidence="3" id="KW-1185">Reference proteome</keyword>
<gene>
    <name evidence="2" type="ORF">KHLLAP_LOCUS10946</name>
</gene>
<feature type="compositionally biased region" description="Polar residues" evidence="1">
    <location>
        <begin position="35"/>
        <end position="48"/>
    </location>
</feature>
<dbReference type="AlphaFoldDB" id="A0AAI8VSX8"/>
<reference evidence="2" key="1">
    <citation type="submission" date="2023-10" db="EMBL/GenBank/DDBJ databases">
        <authorList>
            <person name="Hackl T."/>
        </authorList>
    </citation>
    <scope>NUCLEOTIDE SEQUENCE</scope>
</reference>
<evidence type="ECO:0000313" key="2">
    <source>
        <dbReference type="EMBL" id="CAJ2510478.1"/>
    </source>
</evidence>
<proteinExistence type="predicted"/>
<feature type="region of interest" description="Disordered" evidence="1">
    <location>
        <begin position="1"/>
        <end position="190"/>
    </location>
</feature>
<feature type="compositionally biased region" description="Gly residues" evidence="1">
    <location>
        <begin position="68"/>
        <end position="95"/>
    </location>
</feature>
<name>A0AAI8VSX8_9PEZI</name>
<evidence type="ECO:0000313" key="3">
    <source>
        <dbReference type="Proteomes" id="UP001295740"/>
    </source>
</evidence>
<feature type="compositionally biased region" description="Basic and acidic residues" evidence="1">
    <location>
        <begin position="111"/>
        <end position="136"/>
    </location>
</feature>
<protein>
    <submittedName>
        <fullName evidence="2">Uu.00g132870.m01.CDS01</fullName>
    </submittedName>
</protein>